<evidence type="ECO:0000313" key="2">
    <source>
        <dbReference type="EMBL" id="PSS32000.1"/>
    </source>
</evidence>
<keyword evidence="3" id="KW-1185">Reference proteome</keyword>
<dbReference type="AlphaFoldDB" id="A0A2R6RPP5"/>
<feature type="compositionally biased region" description="Polar residues" evidence="1">
    <location>
        <begin position="16"/>
        <end position="39"/>
    </location>
</feature>
<feature type="compositionally biased region" description="Polar residues" evidence="1">
    <location>
        <begin position="97"/>
        <end position="111"/>
    </location>
</feature>
<dbReference type="EMBL" id="MLYV02000207">
    <property type="protein sequence ID" value="PSS32000.1"/>
    <property type="molecule type" value="Genomic_DNA"/>
</dbReference>
<dbReference type="OrthoDB" id="2804680at2759"/>
<accession>A0A2R6RPP5</accession>
<evidence type="ECO:0000313" key="3">
    <source>
        <dbReference type="Proteomes" id="UP000186601"/>
    </source>
</evidence>
<gene>
    <name evidence="2" type="ORF">PHLCEN_2v2242</name>
</gene>
<feature type="region of interest" description="Disordered" evidence="1">
    <location>
        <begin position="60"/>
        <end position="130"/>
    </location>
</feature>
<dbReference type="Proteomes" id="UP000186601">
    <property type="component" value="Unassembled WGS sequence"/>
</dbReference>
<evidence type="ECO:0000256" key="1">
    <source>
        <dbReference type="SAM" id="MobiDB-lite"/>
    </source>
</evidence>
<feature type="region of interest" description="Disordered" evidence="1">
    <location>
        <begin position="1"/>
        <end position="46"/>
    </location>
</feature>
<reference evidence="2 3" key="1">
    <citation type="submission" date="2018-02" db="EMBL/GenBank/DDBJ databases">
        <title>Genome sequence of the basidiomycete white-rot fungus Phlebia centrifuga.</title>
        <authorList>
            <person name="Granchi Z."/>
            <person name="Peng M."/>
            <person name="de Vries R.P."/>
            <person name="Hilden K."/>
            <person name="Makela M.R."/>
            <person name="Grigoriev I."/>
            <person name="Riley R."/>
        </authorList>
    </citation>
    <scope>NUCLEOTIDE SEQUENCE [LARGE SCALE GENOMIC DNA]</scope>
    <source>
        <strain evidence="2 3">FBCC195</strain>
    </source>
</reference>
<feature type="compositionally biased region" description="Low complexity" evidence="1">
    <location>
        <begin position="75"/>
        <end position="88"/>
    </location>
</feature>
<organism evidence="2 3">
    <name type="scientific">Hermanssonia centrifuga</name>
    <dbReference type="NCBI Taxonomy" id="98765"/>
    <lineage>
        <taxon>Eukaryota</taxon>
        <taxon>Fungi</taxon>
        <taxon>Dikarya</taxon>
        <taxon>Basidiomycota</taxon>
        <taxon>Agaricomycotina</taxon>
        <taxon>Agaricomycetes</taxon>
        <taxon>Polyporales</taxon>
        <taxon>Meruliaceae</taxon>
        <taxon>Hermanssonia</taxon>
    </lineage>
</organism>
<name>A0A2R6RPP5_9APHY</name>
<feature type="region of interest" description="Disordered" evidence="1">
    <location>
        <begin position="303"/>
        <end position="358"/>
    </location>
</feature>
<protein>
    <submittedName>
        <fullName evidence="2">Uncharacterized protein</fullName>
    </submittedName>
</protein>
<sequence>MTALIATTPPLPPHSMFQNKPNSDHQLNAQQGSSSNSATAPERLPYWEAIQEGQAERRVIMQSSTSRSKSHLNHLPLSAPSSPLLDTSPGRHHLQVHHNQTPPGVVQTSGRTGVPDPDPESETAPQPSALPQSLADVLTSSFAHNHPTHNERQVTPAIMNSEHTTGTSVAYQAASVPVIQNTAAEILTRTRQHPTEALEVNYPARPTARSIQEYWSTIDNGLGTHEFMPTFDHRNAIESDFDTRKFLMAYPHGYVERASREWQGLSRAQMKRPQETWKGHTMPTYSEAGSFKERMDQYFGRGSMLRGFGRRPKDHRVEEDSMDDTSANASGGDDDGTDIEPKLNVIRRRRQIEPMKSE</sequence>
<proteinExistence type="predicted"/>
<comment type="caution">
    <text evidence="2">The sequence shown here is derived from an EMBL/GenBank/DDBJ whole genome shotgun (WGS) entry which is preliminary data.</text>
</comment>